<protein>
    <submittedName>
        <fullName evidence="1">Nucleotidyltransferase</fullName>
    </submittedName>
</protein>
<reference evidence="1 2" key="1">
    <citation type="submission" date="2023-07" db="EMBL/GenBank/DDBJ databases">
        <title>Sequencing the genomes of 1000 actinobacteria strains.</title>
        <authorList>
            <person name="Klenk H.-P."/>
        </authorList>
    </citation>
    <scope>NUCLEOTIDE SEQUENCE [LARGE SCALE GENOMIC DNA]</scope>
    <source>
        <strain evidence="1 2">DSM 17163</strain>
    </source>
</reference>
<dbReference type="EMBL" id="JAUSQX010000001">
    <property type="protein sequence ID" value="MDP9807073.1"/>
    <property type="molecule type" value="Genomic_DNA"/>
</dbReference>
<sequence>MTITRRNVDLVVKRAIQNPYFRKEALAQAERLYVAEV</sequence>
<accession>A0ABT9NJ66</accession>
<keyword evidence="2" id="KW-1185">Reference proteome</keyword>
<organism evidence="1 2">
    <name type="scientific">Trueperella bonasi</name>
    <dbReference type="NCBI Taxonomy" id="312286"/>
    <lineage>
        <taxon>Bacteria</taxon>
        <taxon>Bacillati</taxon>
        <taxon>Actinomycetota</taxon>
        <taxon>Actinomycetes</taxon>
        <taxon>Actinomycetales</taxon>
        <taxon>Actinomycetaceae</taxon>
        <taxon>Trueperella</taxon>
    </lineage>
</organism>
<dbReference type="Proteomes" id="UP001243212">
    <property type="component" value="Unassembled WGS sequence"/>
</dbReference>
<evidence type="ECO:0000313" key="1">
    <source>
        <dbReference type="EMBL" id="MDP9807073.1"/>
    </source>
</evidence>
<name>A0ABT9NJ66_9ACTO</name>
<proteinExistence type="predicted"/>
<comment type="caution">
    <text evidence="1">The sequence shown here is derived from an EMBL/GenBank/DDBJ whole genome shotgun (WGS) entry which is preliminary data.</text>
</comment>
<gene>
    <name evidence="1" type="ORF">J2S70_001655</name>
</gene>
<evidence type="ECO:0000313" key="2">
    <source>
        <dbReference type="Proteomes" id="UP001243212"/>
    </source>
</evidence>